<dbReference type="AlphaFoldDB" id="A0A2T7P3F7"/>
<reference evidence="1 2" key="1">
    <citation type="submission" date="2018-04" db="EMBL/GenBank/DDBJ databases">
        <title>The genome of golden apple snail Pomacea canaliculata provides insight into stress tolerance and invasive adaptation.</title>
        <authorList>
            <person name="Liu C."/>
            <person name="Liu B."/>
            <person name="Ren Y."/>
            <person name="Zhang Y."/>
            <person name="Wang H."/>
            <person name="Li S."/>
            <person name="Jiang F."/>
            <person name="Yin L."/>
            <person name="Zhang G."/>
            <person name="Qian W."/>
            <person name="Fan W."/>
        </authorList>
    </citation>
    <scope>NUCLEOTIDE SEQUENCE [LARGE SCALE GENOMIC DNA]</scope>
    <source>
        <strain evidence="1">SZHN2017</strain>
        <tissue evidence="1">Muscle</tissue>
    </source>
</reference>
<dbReference type="OrthoDB" id="6059163at2759"/>
<protein>
    <submittedName>
        <fullName evidence="1">Uncharacterized protein</fullName>
    </submittedName>
</protein>
<evidence type="ECO:0000313" key="2">
    <source>
        <dbReference type="Proteomes" id="UP000245119"/>
    </source>
</evidence>
<dbReference type="Gene3D" id="1.20.1070.10">
    <property type="entry name" value="Rhodopsin 7-helix transmembrane proteins"/>
    <property type="match status" value="1"/>
</dbReference>
<name>A0A2T7P3F7_POMCA</name>
<proteinExistence type="predicted"/>
<evidence type="ECO:0000313" key="1">
    <source>
        <dbReference type="EMBL" id="PVD27962.1"/>
    </source>
</evidence>
<gene>
    <name evidence="1" type="ORF">C0Q70_10538</name>
</gene>
<accession>A0A2T7P3F7</accession>
<dbReference type="Proteomes" id="UP000245119">
    <property type="component" value="Linkage Group LG6"/>
</dbReference>
<comment type="caution">
    <text evidence="1">The sequence shown here is derived from an EMBL/GenBank/DDBJ whole genome shotgun (WGS) entry which is preliminary data.</text>
</comment>
<keyword evidence="2" id="KW-1185">Reference proteome</keyword>
<sequence length="152" mass="16788">MSERELCGGWVSQELRLLSGCISLVIGVERCVCVLLPLRAVSLISSRTMGLLLCSVYVITQLGFVTSLMSFQVIAVLDSKTSKVLYWTTAPTDALKNYRSLFNIIQRVLLETSSRYRAVLQTLCCSNSHDKQKSLNCDTTGRLTGIDQLSAC</sequence>
<organism evidence="1 2">
    <name type="scientific">Pomacea canaliculata</name>
    <name type="common">Golden apple snail</name>
    <dbReference type="NCBI Taxonomy" id="400727"/>
    <lineage>
        <taxon>Eukaryota</taxon>
        <taxon>Metazoa</taxon>
        <taxon>Spiralia</taxon>
        <taxon>Lophotrochozoa</taxon>
        <taxon>Mollusca</taxon>
        <taxon>Gastropoda</taxon>
        <taxon>Caenogastropoda</taxon>
        <taxon>Architaenioglossa</taxon>
        <taxon>Ampullarioidea</taxon>
        <taxon>Ampullariidae</taxon>
        <taxon>Pomacea</taxon>
    </lineage>
</organism>
<dbReference type="EMBL" id="PZQS01000006">
    <property type="protein sequence ID" value="PVD27962.1"/>
    <property type="molecule type" value="Genomic_DNA"/>
</dbReference>